<protein>
    <submittedName>
        <fullName evidence="1">Uncharacterized protein</fullName>
    </submittedName>
</protein>
<dbReference type="KEGG" id="pacs:FAZ98_26660"/>
<gene>
    <name evidence="1" type="ORF">FAZ98_26660</name>
</gene>
<dbReference type="EMBL" id="CP046915">
    <property type="protein sequence ID" value="QGZ65352.1"/>
    <property type="molecule type" value="Genomic_DNA"/>
</dbReference>
<proteinExistence type="predicted"/>
<dbReference type="AlphaFoldDB" id="A0A7Z2GP18"/>
<organism evidence="1 2">
    <name type="scientific">Paraburkholderia acidisoli</name>
    <dbReference type="NCBI Taxonomy" id="2571748"/>
    <lineage>
        <taxon>Bacteria</taxon>
        <taxon>Pseudomonadati</taxon>
        <taxon>Pseudomonadota</taxon>
        <taxon>Betaproteobacteria</taxon>
        <taxon>Burkholderiales</taxon>
        <taxon>Burkholderiaceae</taxon>
        <taxon>Paraburkholderia</taxon>
    </lineage>
</organism>
<dbReference type="Proteomes" id="UP000433577">
    <property type="component" value="Chromosome 3"/>
</dbReference>
<accession>A0A7Z2GP18</accession>
<evidence type="ECO:0000313" key="1">
    <source>
        <dbReference type="EMBL" id="QGZ65352.1"/>
    </source>
</evidence>
<name>A0A7Z2GP18_9BURK</name>
<sequence length="104" mass="11309">MTKPLGVRDARCMVECENPIVPLNARRGHAHLWRIRVNSPAGTSLISAKTRSPQTRGVGGGISANHAFASEVLFFGKRLPPGYQVASRKAEKMHIATPFPETCT</sequence>
<dbReference type="RefSeq" id="WP_158955699.1">
    <property type="nucleotide sequence ID" value="NZ_CP046915.1"/>
</dbReference>
<reference evidence="1 2" key="1">
    <citation type="submission" date="2019-12" db="EMBL/GenBank/DDBJ databases">
        <title>Paraburkholderia acidiphila 7Q-K02 sp. nov and Paraburkholderia acidisoli DHF22 sp. nov., two strains isolated from forest soil.</title>
        <authorList>
            <person name="Gao Z."/>
            <person name="Qiu L."/>
        </authorList>
    </citation>
    <scope>NUCLEOTIDE SEQUENCE [LARGE SCALE GENOMIC DNA]</scope>
    <source>
        <strain evidence="1 2">DHF22</strain>
    </source>
</reference>
<keyword evidence="2" id="KW-1185">Reference proteome</keyword>
<evidence type="ECO:0000313" key="2">
    <source>
        <dbReference type="Proteomes" id="UP000433577"/>
    </source>
</evidence>